<proteinExistence type="predicted"/>
<name>A0AAW5F8R3_CLOSY</name>
<dbReference type="PROSITE" id="PS50977">
    <property type="entry name" value="HTH_TETR_2"/>
    <property type="match status" value="1"/>
</dbReference>
<comment type="caution">
    <text evidence="4">The sequence shown here is derived from an EMBL/GenBank/DDBJ whole genome shotgun (WGS) entry which is preliminary data.</text>
</comment>
<evidence type="ECO:0000313" key="4">
    <source>
        <dbReference type="EMBL" id="MCK0088249.1"/>
    </source>
</evidence>
<evidence type="ECO:0000256" key="2">
    <source>
        <dbReference type="PROSITE-ProRule" id="PRU00335"/>
    </source>
</evidence>
<accession>A0AAW5F8R3</accession>
<protein>
    <submittedName>
        <fullName evidence="4">TetR/AcrR family transcriptional regulator</fullName>
    </submittedName>
</protein>
<dbReference type="Gene3D" id="1.10.357.10">
    <property type="entry name" value="Tetracycline Repressor, domain 2"/>
    <property type="match status" value="1"/>
</dbReference>
<dbReference type="GO" id="GO:0003677">
    <property type="term" value="F:DNA binding"/>
    <property type="evidence" value="ECO:0007669"/>
    <property type="project" value="UniProtKB-UniRule"/>
</dbReference>
<dbReference type="EMBL" id="JAINVB010000001">
    <property type="protein sequence ID" value="MCK0088249.1"/>
    <property type="molecule type" value="Genomic_DNA"/>
</dbReference>
<evidence type="ECO:0000259" key="3">
    <source>
        <dbReference type="PROSITE" id="PS50977"/>
    </source>
</evidence>
<dbReference type="InterPro" id="IPR039532">
    <property type="entry name" value="TetR_C_Firmicutes"/>
</dbReference>
<evidence type="ECO:0000256" key="1">
    <source>
        <dbReference type="ARBA" id="ARBA00023125"/>
    </source>
</evidence>
<feature type="DNA-binding region" description="H-T-H motif" evidence="2">
    <location>
        <begin position="33"/>
        <end position="52"/>
    </location>
</feature>
<dbReference type="SUPFAM" id="SSF46689">
    <property type="entry name" value="Homeodomain-like"/>
    <property type="match status" value="1"/>
</dbReference>
<dbReference type="RefSeq" id="WP_024739341.1">
    <property type="nucleotide sequence ID" value="NZ_JADMPA010000016.1"/>
</dbReference>
<gene>
    <name evidence="4" type="ORF">K5I21_20740</name>
</gene>
<keyword evidence="1 2" id="KW-0238">DNA-binding</keyword>
<dbReference type="InterPro" id="IPR001647">
    <property type="entry name" value="HTH_TetR"/>
</dbReference>
<dbReference type="PANTHER" id="PTHR43479:SF7">
    <property type="entry name" value="TETR-FAMILY TRANSCRIPTIONAL REGULATOR"/>
    <property type="match status" value="1"/>
</dbReference>
<dbReference type="InterPro" id="IPR050624">
    <property type="entry name" value="HTH-type_Tx_Regulator"/>
</dbReference>
<dbReference type="PANTHER" id="PTHR43479">
    <property type="entry name" value="ACREF/ENVCD OPERON REPRESSOR-RELATED"/>
    <property type="match status" value="1"/>
</dbReference>
<sequence length="178" mass="21130">MNIKNNRRRRASRDAIENIFIELLQTKSLNEITVSDICKKAGLNRSTFYANYMDIYQLADTIRETLEDNLNDLYRSEIAGGYNSNDYLPLFRHIKENQPFYNTYFKLGYDNQYKILKYDTDLAREHFGNRFIDYHCEFFKSGITAIIKHWLSNGCLETPEEINGILMSEYRGRKMEET</sequence>
<organism evidence="4 5">
    <name type="scientific">Clostridium symbiosum</name>
    <name type="common">Bacteroides symbiosus</name>
    <dbReference type="NCBI Taxonomy" id="1512"/>
    <lineage>
        <taxon>Bacteria</taxon>
        <taxon>Bacillati</taxon>
        <taxon>Bacillota</taxon>
        <taxon>Clostridia</taxon>
        <taxon>Lachnospirales</taxon>
        <taxon>Lachnospiraceae</taxon>
        <taxon>Otoolea</taxon>
    </lineage>
</organism>
<reference evidence="4" key="1">
    <citation type="journal article" date="2022" name="Cell Host Microbe">
        <title>Colonization of the live biotherapeutic product VE303 and modulation of the microbiota and metabolites in healthy volunteers.</title>
        <authorList>
            <person name="Dsouza M."/>
            <person name="Menon R."/>
            <person name="Crossette E."/>
            <person name="Bhattarai S.K."/>
            <person name="Schneider J."/>
            <person name="Kim Y.G."/>
            <person name="Reddy S."/>
            <person name="Caballero S."/>
            <person name="Felix C."/>
            <person name="Cornacchione L."/>
            <person name="Hendrickson J."/>
            <person name="Watson A.R."/>
            <person name="Minot S.S."/>
            <person name="Greenfield N."/>
            <person name="Schopf L."/>
            <person name="Szabady R."/>
            <person name="Patarroyo J."/>
            <person name="Smith W."/>
            <person name="Harrison P."/>
            <person name="Kuijper E.J."/>
            <person name="Kelly C.P."/>
            <person name="Olle B."/>
            <person name="Bobilev D."/>
            <person name="Silber J.L."/>
            <person name="Bucci V."/>
            <person name="Roberts B."/>
            <person name="Faith J."/>
            <person name="Norman J.M."/>
        </authorList>
    </citation>
    <scope>NUCLEOTIDE SEQUENCE</scope>
    <source>
        <strain evidence="4">VE303-04</strain>
    </source>
</reference>
<dbReference type="Pfam" id="PF14278">
    <property type="entry name" value="TetR_C_8"/>
    <property type="match status" value="1"/>
</dbReference>
<evidence type="ECO:0000313" key="5">
    <source>
        <dbReference type="Proteomes" id="UP001203136"/>
    </source>
</evidence>
<feature type="domain" description="HTH tetR-type" evidence="3">
    <location>
        <begin position="10"/>
        <end position="70"/>
    </location>
</feature>
<dbReference type="Proteomes" id="UP001203136">
    <property type="component" value="Unassembled WGS sequence"/>
</dbReference>
<dbReference type="InterPro" id="IPR009057">
    <property type="entry name" value="Homeodomain-like_sf"/>
</dbReference>
<dbReference type="AlphaFoldDB" id="A0AAW5F8R3"/>